<dbReference type="PANTHER" id="PTHR30349">
    <property type="entry name" value="PHAGE INTEGRASE-RELATED"/>
    <property type="match status" value="1"/>
</dbReference>
<dbReference type="Proteomes" id="UP000000212">
    <property type="component" value="Chromosome"/>
</dbReference>
<dbReference type="Gene3D" id="1.10.150.130">
    <property type="match status" value="1"/>
</dbReference>
<name>K8EIE0_CARML</name>
<reference evidence="9" key="1">
    <citation type="journal article" date="2013" name="Genome Announc.">
        <title>Complete Chromosome Sequence of Carnobacterium maltaromaticum LMA 28.</title>
        <authorList>
            <person name="Cailliez-Grimal C."/>
            <person name="Chaillou S."/>
            <person name="Anba-Mondoloni J."/>
            <person name="Loux V."/>
            <person name="Afzal M.I."/>
            <person name="Rahman A."/>
            <person name="Kergourlay G."/>
            <person name="Champomier-Verges M.C."/>
            <person name="Zagorec M."/>
            <person name="Dalgaard P."/>
            <person name="Leisner J.J."/>
            <person name="Prevost H."/>
            <person name="Revol-Junelles A.M."/>
            <person name="Borges F."/>
        </authorList>
    </citation>
    <scope>NUCLEOTIDE SEQUENCE</scope>
    <source>
        <strain evidence="9">LMA28</strain>
    </source>
</reference>
<dbReference type="InterPro" id="IPR011010">
    <property type="entry name" value="DNA_brk_join_enz"/>
</dbReference>
<dbReference type="SUPFAM" id="SSF56349">
    <property type="entry name" value="DNA breaking-rejoining enzymes"/>
    <property type="match status" value="1"/>
</dbReference>
<dbReference type="Pfam" id="PF14659">
    <property type="entry name" value="Phage_int_SAM_3"/>
    <property type="match status" value="1"/>
</dbReference>
<dbReference type="InterPro" id="IPR044068">
    <property type="entry name" value="CB"/>
</dbReference>
<dbReference type="eggNOG" id="COG0582">
    <property type="taxonomic scope" value="Bacteria"/>
</dbReference>
<sequence length="384" mass="44467">MAGGVRKRGEKWYYYYEAGSVAGKRKRIERVGGKTKKEAQDKLRKALNEYENAGIHVDESGISFADYFNYWYKNYVMLNLKYKTQKGYIHIIEKHLIPEFGKYRLKSIKTSHLQTYLNSLVTRGYSKNTIKGIYGVLSRGFKMAVYPFEYLKDSPMIYAELPKMPNNDLTKKKAKLKIISEKDYKRILERIPVSTPTHIPIQIAYHTGMRAGEVCGLTWDNVDLENKIIHVDKQLVLIDDIKPTIGTPKTFSSIRDIEIGDTLVSILIKHKLRQESNKEFYGKYYYQEDYDFVCRRENGQVVTQNAFKHLSDIVNKELGIDFSFHSFRHTHATMLLEKGADAKDVQARLGHGDINTTMNTYAHATKKMSRKTVDLFEKDLPSNN</sequence>
<feature type="domain" description="Tyr recombinase" evidence="6">
    <location>
        <begin position="174"/>
        <end position="374"/>
    </location>
</feature>
<dbReference type="InterPro" id="IPR028259">
    <property type="entry name" value="AP2-like_int_N"/>
</dbReference>
<evidence type="ECO:0000256" key="4">
    <source>
        <dbReference type="ARBA" id="ARBA00023172"/>
    </source>
</evidence>
<dbReference type="EMBL" id="HE999757">
    <property type="protein sequence ID" value="CCO11618.2"/>
    <property type="molecule type" value="Genomic_DNA"/>
</dbReference>
<dbReference type="InterPro" id="IPR050090">
    <property type="entry name" value="Tyrosine_recombinase_XerCD"/>
</dbReference>
<organism evidence="8 9">
    <name type="scientific">Carnobacterium maltaromaticum LMA28</name>
    <dbReference type="NCBI Taxonomy" id="1234679"/>
    <lineage>
        <taxon>Bacteria</taxon>
        <taxon>Bacillati</taxon>
        <taxon>Bacillota</taxon>
        <taxon>Bacilli</taxon>
        <taxon>Lactobacillales</taxon>
        <taxon>Carnobacteriaceae</taxon>
        <taxon>Carnobacterium</taxon>
    </lineage>
</organism>
<evidence type="ECO:0000313" key="9">
    <source>
        <dbReference type="Proteomes" id="UP000000212"/>
    </source>
</evidence>
<dbReference type="STRING" id="1234679.BN424_2178"/>
<evidence type="ECO:0000256" key="1">
    <source>
        <dbReference type="ARBA" id="ARBA00008857"/>
    </source>
</evidence>
<dbReference type="Gene3D" id="1.10.443.10">
    <property type="entry name" value="Intergrase catalytic core"/>
    <property type="match status" value="1"/>
</dbReference>
<dbReference type="PROSITE" id="PS51898">
    <property type="entry name" value="TYR_RECOMBINASE"/>
    <property type="match status" value="1"/>
</dbReference>
<dbReference type="InterPro" id="IPR004107">
    <property type="entry name" value="Integrase_SAM-like_N"/>
</dbReference>
<keyword evidence="9" id="KW-1185">Reference proteome</keyword>
<accession>K8EIE0</accession>
<dbReference type="GO" id="GO:0003677">
    <property type="term" value="F:DNA binding"/>
    <property type="evidence" value="ECO:0007669"/>
    <property type="project" value="UniProtKB-UniRule"/>
</dbReference>
<dbReference type="HOGENOM" id="CLU_027562_17_6_9"/>
<evidence type="ECO:0000259" key="7">
    <source>
        <dbReference type="PROSITE" id="PS51900"/>
    </source>
</evidence>
<evidence type="ECO:0000256" key="2">
    <source>
        <dbReference type="ARBA" id="ARBA00022908"/>
    </source>
</evidence>
<dbReference type="KEGG" id="cml:BN424_2178"/>
<evidence type="ECO:0000259" key="6">
    <source>
        <dbReference type="PROSITE" id="PS51898"/>
    </source>
</evidence>
<dbReference type="RefSeq" id="WP_015076770.1">
    <property type="nucleotide sequence ID" value="NC_019425.2"/>
</dbReference>
<evidence type="ECO:0000256" key="5">
    <source>
        <dbReference type="PROSITE-ProRule" id="PRU01248"/>
    </source>
</evidence>
<dbReference type="CDD" id="cd01189">
    <property type="entry name" value="INT_ICEBs1_C_like"/>
    <property type="match status" value="1"/>
</dbReference>
<dbReference type="PROSITE" id="PS51900">
    <property type="entry name" value="CB"/>
    <property type="match status" value="1"/>
</dbReference>
<comment type="similarity">
    <text evidence="1">Belongs to the 'phage' integrase family.</text>
</comment>
<keyword evidence="4" id="KW-0233">DNA recombination</keyword>
<dbReference type="Pfam" id="PF14657">
    <property type="entry name" value="Arm-DNA-bind_4"/>
    <property type="match status" value="1"/>
</dbReference>
<dbReference type="PANTHER" id="PTHR30349:SF64">
    <property type="entry name" value="PROPHAGE INTEGRASE INTD-RELATED"/>
    <property type="match status" value="1"/>
</dbReference>
<feature type="domain" description="Core-binding (CB)" evidence="7">
    <location>
        <begin position="62"/>
        <end position="145"/>
    </location>
</feature>
<evidence type="ECO:0000256" key="3">
    <source>
        <dbReference type="ARBA" id="ARBA00023125"/>
    </source>
</evidence>
<dbReference type="InterPro" id="IPR010998">
    <property type="entry name" value="Integrase_recombinase_N"/>
</dbReference>
<dbReference type="GO" id="GO:0006310">
    <property type="term" value="P:DNA recombination"/>
    <property type="evidence" value="ECO:0007669"/>
    <property type="project" value="UniProtKB-KW"/>
</dbReference>
<keyword evidence="2" id="KW-0229">DNA integration</keyword>
<proteinExistence type="inferred from homology"/>
<dbReference type="GO" id="GO:0015074">
    <property type="term" value="P:DNA integration"/>
    <property type="evidence" value="ECO:0007669"/>
    <property type="project" value="UniProtKB-KW"/>
</dbReference>
<dbReference type="InterPro" id="IPR002104">
    <property type="entry name" value="Integrase_catalytic"/>
</dbReference>
<dbReference type="InterPro" id="IPR013762">
    <property type="entry name" value="Integrase-like_cat_sf"/>
</dbReference>
<evidence type="ECO:0000313" key="8">
    <source>
        <dbReference type="EMBL" id="CCO11618.2"/>
    </source>
</evidence>
<dbReference type="OrthoDB" id="9803188at2"/>
<dbReference type="AlphaFoldDB" id="K8EIE0"/>
<keyword evidence="3 5" id="KW-0238">DNA-binding</keyword>
<protein>
    <submittedName>
        <fullName evidence="8">Phage integrase family protein</fullName>
    </submittedName>
</protein>
<gene>
    <name evidence="8" type="ORF">BN424_2178</name>
</gene>
<dbReference type="Pfam" id="PF00589">
    <property type="entry name" value="Phage_integrase"/>
    <property type="match status" value="1"/>
</dbReference>